<accession>A0A6J4QHT1</accession>
<sequence>MKRLVYLATAALLAMMILVPTAMAQEVEQTMMMEETMMMETTQPLPKSGGPVLGSPSILLPAAALLLGSGVLTFAVLRRR</sequence>
<protein>
    <recommendedName>
        <fullName evidence="4">Gram-positive cocci surface proteins LPxTG domain-containing protein</fullName>
    </recommendedName>
</protein>
<feature type="transmembrane region" description="Helical" evidence="1">
    <location>
        <begin position="58"/>
        <end position="77"/>
    </location>
</feature>
<evidence type="ECO:0000256" key="2">
    <source>
        <dbReference type="SAM" id="SignalP"/>
    </source>
</evidence>
<evidence type="ECO:0000256" key="1">
    <source>
        <dbReference type="SAM" id="Phobius"/>
    </source>
</evidence>
<gene>
    <name evidence="3" type="ORF">AVDCRST_MAG28-257</name>
</gene>
<proteinExistence type="predicted"/>
<dbReference type="AlphaFoldDB" id="A0A6J4QHT1"/>
<feature type="signal peptide" evidence="2">
    <location>
        <begin position="1"/>
        <end position="24"/>
    </location>
</feature>
<keyword evidence="2" id="KW-0732">Signal</keyword>
<evidence type="ECO:0008006" key="4">
    <source>
        <dbReference type="Google" id="ProtNLM"/>
    </source>
</evidence>
<keyword evidence="1" id="KW-0472">Membrane</keyword>
<keyword evidence="1" id="KW-0812">Transmembrane</keyword>
<evidence type="ECO:0000313" key="3">
    <source>
        <dbReference type="EMBL" id="CAA9441119.1"/>
    </source>
</evidence>
<reference evidence="3" key="1">
    <citation type="submission" date="2020-02" db="EMBL/GenBank/DDBJ databases">
        <authorList>
            <person name="Meier V. D."/>
        </authorList>
    </citation>
    <scope>NUCLEOTIDE SEQUENCE</scope>
    <source>
        <strain evidence="3">AVDCRST_MAG28</strain>
    </source>
</reference>
<keyword evidence="1" id="KW-1133">Transmembrane helix</keyword>
<dbReference type="EMBL" id="CADCVE010000009">
    <property type="protein sequence ID" value="CAA9441119.1"/>
    <property type="molecule type" value="Genomic_DNA"/>
</dbReference>
<name>A0A6J4QHT1_9ACTN</name>
<organism evidence="3">
    <name type="scientific">uncultured Rubrobacteraceae bacterium</name>
    <dbReference type="NCBI Taxonomy" id="349277"/>
    <lineage>
        <taxon>Bacteria</taxon>
        <taxon>Bacillati</taxon>
        <taxon>Actinomycetota</taxon>
        <taxon>Rubrobacteria</taxon>
        <taxon>Rubrobacterales</taxon>
        <taxon>Rubrobacteraceae</taxon>
        <taxon>environmental samples</taxon>
    </lineage>
</organism>
<feature type="chain" id="PRO_5026805299" description="Gram-positive cocci surface proteins LPxTG domain-containing protein" evidence="2">
    <location>
        <begin position="25"/>
        <end position="80"/>
    </location>
</feature>